<keyword evidence="2" id="KW-0808">Transferase</keyword>
<protein>
    <submittedName>
        <fullName evidence="2">GNAT family N-acetyltransferase</fullName>
    </submittedName>
</protein>
<dbReference type="PROSITE" id="PS51186">
    <property type="entry name" value="GNAT"/>
    <property type="match status" value="1"/>
</dbReference>
<feature type="domain" description="N-acetyltransferase" evidence="1">
    <location>
        <begin position="7"/>
        <end position="161"/>
    </location>
</feature>
<comment type="caution">
    <text evidence="2">The sequence shown here is derived from an EMBL/GenBank/DDBJ whole genome shotgun (WGS) entry which is preliminary data.</text>
</comment>
<organism evidence="2 3">
    <name type="scientific">Blastochloris viridis</name>
    <name type="common">Rhodopseudomonas viridis</name>
    <dbReference type="NCBI Taxonomy" id="1079"/>
    <lineage>
        <taxon>Bacteria</taxon>
        <taxon>Pseudomonadati</taxon>
        <taxon>Pseudomonadota</taxon>
        <taxon>Alphaproteobacteria</taxon>
        <taxon>Hyphomicrobiales</taxon>
        <taxon>Blastochloridaceae</taxon>
        <taxon>Blastochloris</taxon>
    </lineage>
</organism>
<dbReference type="EMBL" id="VAFM01000001">
    <property type="protein sequence ID" value="TKW61941.1"/>
    <property type="molecule type" value="Genomic_DNA"/>
</dbReference>
<evidence type="ECO:0000313" key="2">
    <source>
        <dbReference type="EMBL" id="TKW61941.1"/>
    </source>
</evidence>
<dbReference type="Gene3D" id="3.40.630.30">
    <property type="match status" value="1"/>
</dbReference>
<accession>A0A6N4RAH4</accession>
<dbReference type="AlphaFoldDB" id="A0A6N4RAH4"/>
<name>A0A6N4RAH4_BLAVI</name>
<sequence length="161" mass="18144">MLIFMKLTFRPIGDDEIELTKAMKRDTAASAMGDASLFDLWFGPERPFEAFIARLREHDPDSCQFALLNGDIIGHLHLIMVDGGDCGHMTDIYLKPAYRGQGLGTQLEAQAMAFFKKYGARRAQLRTNPHNAKLIAFYERLGWVLGEPSEHGSVWMNKILA</sequence>
<dbReference type="GO" id="GO:0016747">
    <property type="term" value="F:acyltransferase activity, transferring groups other than amino-acyl groups"/>
    <property type="evidence" value="ECO:0007669"/>
    <property type="project" value="InterPro"/>
</dbReference>
<gene>
    <name evidence="2" type="ORF">DI628_04785</name>
</gene>
<evidence type="ECO:0000313" key="3">
    <source>
        <dbReference type="Proteomes" id="UP000320948"/>
    </source>
</evidence>
<dbReference type="InterPro" id="IPR000182">
    <property type="entry name" value="GNAT_dom"/>
</dbReference>
<dbReference type="CDD" id="cd04301">
    <property type="entry name" value="NAT_SF"/>
    <property type="match status" value="1"/>
</dbReference>
<evidence type="ECO:0000259" key="1">
    <source>
        <dbReference type="PROSITE" id="PS51186"/>
    </source>
</evidence>
<dbReference type="PANTHER" id="PTHR43617:SF34">
    <property type="entry name" value="PUTATIVE-RELATED"/>
    <property type="match status" value="1"/>
</dbReference>
<reference evidence="2 3" key="1">
    <citation type="journal article" date="2017" name="Nat. Commun.">
        <title>In situ click chemistry generation of cyclooxygenase-2 inhibitors.</title>
        <authorList>
            <person name="Bhardwaj A."/>
            <person name="Kaur J."/>
            <person name="Wuest M."/>
            <person name="Wuest F."/>
        </authorList>
    </citation>
    <scope>NUCLEOTIDE SEQUENCE [LARGE SCALE GENOMIC DNA]</scope>
    <source>
        <strain evidence="2">S2_018_000_R2_106</strain>
    </source>
</reference>
<dbReference type="Pfam" id="PF00583">
    <property type="entry name" value="Acetyltransf_1"/>
    <property type="match status" value="1"/>
</dbReference>
<dbReference type="InterPro" id="IPR050276">
    <property type="entry name" value="MshD_Acetyltransferase"/>
</dbReference>
<proteinExistence type="predicted"/>
<dbReference type="SUPFAM" id="SSF55729">
    <property type="entry name" value="Acyl-CoA N-acyltransferases (Nat)"/>
    <property type="match status" value="1"/>
</dbReference>
<dbReference type="InterPro" id="IPR016181">
    <property type="entry name" value="Acyl_CoA_acyltransferase"/>
</dbReference>
<dbReference type="Proteomes" id="UP000320948">
    <property type="component" value="Unassembled WGS sequence"/>
</dbReference>
<dbReference type="PANTHER" id="PTHR43617">
    <property type="entry name" value="L-AMINO ACID N-ACETYLTRANSFERASE"/>
    <property type="match status" value="1"/>
</dbReference>